<comment type="caution">
    <text evidence="2">The sequence shown here is derived from an EMBL/GenBank/DDBJ whole genome shotgun (WGS) entry which is preliminary data.</text>
</comment>
<evidence type="ECO:0000313" key="2">
    <source>
        <dbReference type="EMBL" id="KAJ8068210.1"/>
    </source>
</evidence>
<dbReference type="AlphaFoldDB" id="A0A9X0ASM7"/>
<accession>A0A9X0ASM7</accession>
<dbReference type="Proteomes" id="UP001152300">
    <property type="component" value="Unassembled WGS sequence"/>
</dbReference>
<protein>
    <submittedName>
        <fullName evidence="2">Uncharacterized protein</fullName>
    </submittedName>
</protein>
<feature type="compositionally biased region" description="Pro residues" evidence="1">
    <location>
        <begin position="225"/>
        <end position="241"/>
    </location>
</feature>
<sequence length="257" mass="28447">MIDRHAAGLKGIKGNLFPCSFSPNTVSLQSTFSKTLQLHLTTSPYNHTFQPHLSTTPYNHTLQPHLTTTPYNHTLQPQPYNHTLQPHLNYSITPLNNYFQAFKMNNFTVHFDFPIIRANRLLIRATYGDVPFHIADFEEAVGTARVIPTPSGGIELIKVTVNGEVVAFELDPYNAVRFHDYITGNLPRAPQPAPMTRAQEEQALFEGLRAIRPRAPTLAAAPASAPAPAPAPAPVPAPRPPMTHAEESETRPNPRTI</sequence>
<organism evidence="2 3">
    <name type="scientific">Sclerotinia nivalis</name>
    <dbReference type="NCBI Taxonomy" id="352851"/>
    <lineage>
        <taxon>Eukaryota</taxon>
        <taxon>Fungi</taxon>
        <taxon>Dikarya</taxon>
        <taxon>Ascomycota</taxon>
        <taxon>Pezizomycotina</taxon>
        <taxon>Leotiomycetes</taxon>
        <taxon>Helotiales</taxon>
        <taxon>Sclerotiniaceae</taxon>
        <taxon>Sclerotinia</taxon>
    </lineage>
</organism>
<name>A0A9X0ASM7_9HELO</name>
<evidence type="ECO:0000313" key="3">
    <source>
        <dbReference type="Proteomes" id="UP001152300"/>
    </source>
</evidence>
<gene>
    <name evidence="2" type="ORF">OCU04_003779</name>
</gene>
<feature type="region of interest" description="Disordered" evidence="1">
    <location>
        <begin position="216"/>
        <end position="257"/>
    </location>
</feature>
<feature type="compositionally biased region" description="Basic and acidic residues" evidence="1">
    <location>
        <begin position="244"/>
        <end position="257"/>
    </location>
</feature>
<dbReference type="OrthoDB" id="3561875at2759"/>
<dbReference type="EMBL" id="JAPEIS010000003">
    <property type="protein sequence ID" value="KAJ8068210.1"/>
    <property type="molecule type" value="Genomic_DNA"/>
</dbReference>
<reference evidence="2" key="1">
    <citation type="submission" date="2022-11" db="EMBL/GenBank/DDBJ databases">
        <title>Genome Resource of Sclerotinia nivalis Strain SnTB1, a Plant Pathogen Isolated from American Ginseng.</title>
        <authorList>
            <person name="Fan S."/>
        </authorList>
    </citation>
    <scope>NUCLEOTIDE SEQUENCE</scope>
    <source>
        <strain evidence="2">SnTB1</strain>
    </source>
</reference>
<proteinExistence type="predicted"/>
<keyword evidence="3" id="KW-1185">Reference proteome</keyword>
<evidence type="ECO:0000256" key="1">
    <source>
        <dbReference type="SAM" id="MobiDB-lite"/>
    </source>
</evidence>